<accession>A0A542BI59</accession>
<dbReference type="CDD" id="cd04301">
    <property type="entry name" value="NAT_SF"/>
    <property type="match status" value="1"/>
</dbReference>
<proteinExistence type="predicted"/>
<dbReference type="EMBL" id="VISQ01000001">
    <property type="protein sequence ID" value="TVZ69241.1"/>
    <property type="molecule type" value="Genomic_DNA"/>
</dbReference>
<dbReference type="Gene3D" id="3.40.630.30">
    <property type="match status" value="1"/>
</dbReference>
<dbReference type="SUPFAM" id="SSF55729">
    <property type="entry name" value="Acyl-CoA N-acyltransferases (Nat)"/>
    <property type="match status" value="1"/>
</dbReference>
<organism evidence="2">
    <name type="scientific">Serratia fonticola</name>
    <dbReference type="NCBI Taxonomy" id="47917"/>
    <lineage>
        <taxon>Bacteria</taxon>
        <taxon>Pseudomonadati</taxon>
        <taxon>Pseudomonadota</taxon>
        <taxon>Gammaproteobacteria</taxon>
        <taxon>Enterobacterales</taxon>
        <taxon>Yersiniaceae</taxon>
        <taxon>Serratia</taxon>
    </lineage>
</organism>
<dbReference type="GO" id="GO:0016747">
    <property type="term" value="F:acyltransferase activity, transferring groups other than amino-acyl groups"/>
    <property type="evidence" value="ECO:0007669"/>
    <property type="project" value="InterPro"/>
</dbReference>
<protein>
    <submittedName>
        <fullName evidence="2">Acetyltransferase (GNAT) family protein</fullName>
    </submittedName>
</protein>
<dbReference type="InterPro" id="IPR000182">
    <property type="entry name" value="GNAT_dom"/>
</dbReference>
<feature type="domain" description="N-acetyltransferase" evidence="1">
    <location>
        <begin position="3"/>
        <end position="144"/>
    </location>
</feature>
<dbReference type="PROSITE" id="PS51186">
    <property type="entry name" value="GNAT"/>
    <property type="match status" value="1"/>
</dbReference>
<dbReference type="AlphaFoldDB" id="A0A542BI59"/>
<dbReference type="InterPro" id="IPR016181">
    <property type="entry name" value="Acyl_CoA_acyltransferase"/>
</dbReference>
<name>A0A542BI59_SERFO</name>
<comment type="caution">
    <text evidence="2">The sequence shown here is derived from an EMBL/GenBank/DDBJ whole genome shotgun (WGS) entry which is preliminary data.</text>
</comment>
<keyword evidence="2" id="KW-0808">Transferase</keyword>
<dbReference type="Pfam" id="PF00583">
    <property type="entry name" value="Acetyltransf_1"/>
    <property type="match status" value="1"/>
</dbReference>
<reference evidence="2" key="2">
    <citation type="submission" date="2019-08" db="EMBL/GenBank/DDBJ databases">
        <title>Investigation of anaerobic lignin degradation for improved lignocellulosic biofuels.</title>
        <authorList>
            <person name="Deangelis K.PhD."/>
        </authorList>
    </citation>
    <scope>NUCLEOTIDE SEQUENCE [LARGE SCALE GENOMIC DNA]</scope>
    <source>
        <strain evidence="2">128R</strain>
    </source>
</reference>
<evidence type="ECO:0000259" key="1">
    <source>
        <dbReference type="PROSITE" id="PS51186"/>
    </source>
</evidence>
<dbReference type="OrthoDB" id="9812289at2"/>
<reference evidence="2" key="1">
    <citation type="submission" date="2019-06" db="EMBL/GenBank/DDBJ databases">
        <authorList>
            <person name="Deangelis K."/>
            <person name="Huntemann M."/>
            <person name="Clum A."/>
            <person name="Pillay M."/>
            <person name="Palaniappan K."/>
            <person name="Varghese N."/>
            <person name="Mikhailova N."/>
            <person name="Stamatis D."/>
            <person name="Reddy T."/>
            <person name="Daum C."/>
            <person name="Shapiro N."/>
            <person name="Ivanova N."/>
            <person name="Kyrpides N."/>
            <person name="Woyke T."/>
        </authorList>
    </citation>
    <scope>NUCLEOTIDE SEQUENCE [LARGE SCALE GENOMIC DNA]</scope>
    <source>
        <strain evidence="2">128R</strain>
    </source>
</reference>
<sequence>MLVTTRQATLEEIHHLYCCIPEFSGFHNLDDLRQRVADSTMLGLIAEIDGQPAGFKLGYQTQPGEFYSWLGAVLPAFRRQGVAQAMLTAQEQWAKAQGYRRLWVKTRNAFRGMLIMLISNDYQIFSLEKKGKVDDYRLLLEKAL</sequence>
<evidence type="ECO:0000313" key="2">
    <source>
        <dbReference type="EMBL" id="TVZ69241.1"/>
    </source>
</evidence>
<gene>
    <name evidence="2" type="ORF">FHU10_1737</name>
</gene>